<evidence type="ECO:0008006" key="3">
    <source>
        <dbReference type="Google" id="ProtNLM"/>
    </source>
</evidence>
<organism evidence="1 2">
    <name type="scientific">Paremcibacter congregatus</name>
    <dbReference type="NCBI Taxonomy" id="2043170"/>
    <lineage>
        <taxon>Bacteria</taxon>
        <taxon>Pseudomonadati</taxon>
        <taxon>Pseudomonadota</taxon>
        <taxon>Alphaproteobacteria</taxon>
        <taxon>Emcibacterales</taxon>
        <taxon>Emcibacteraceae</taxon>
        <taxon>Paremcibacter</taxon>
    </lineage>
</organism>
<name>A0A2G4YPU3_9PROT</name>
<dbReference type="RefSeq" id="WP_099473127.1">
    <property type="nucleotide sequence ID" value="NZ_CP041025.1"/>
</dbReference>
<dbReference type="OrthoDB" id="944647at2"/>
<protein>
    <recommendedName>
        <fullName evidence="3">Antirestriction protein ArdA</fullName>
    </recommendedName>
</protein>
<dbReference type="InParanoid" id="A0A2G4YPU3"/>
<keyword evidence="2" id="KW-1185">Reference proteome</keyword>
<evidence type="ECO:0000313" key="1">
    <source>
        <dbReference type="EMBL" id="PHZ84310.1"/>
    </source>
</evidence>
<dbReference type="EMBL" id="PDEM01000024">
    <property type="protein sequence ID" value="PHZ84310.1"/>
    <property type="molecule type" value="Genomic_DNA"/>
</dbReference>
<dbReference type="InterPro" id="IPR009899">
    <property type="entry name" value="ArdA"/>
</dbReference>
<sequence length="167" mass="18924">MTHNYFAMPYNISVPGFPFTDYDSYAAQAAALKDSFGDPVEEFSIECLDGDNEVLFNALEVTQATLEQWFDDFEGLDGDELIKAIYLAEYVTCDMAEILSQLEDVALFEGDAQTYVEDYIEDCGLLDDMPENLRYYFDTEAFARDMLLGGDITEVDIMGSTYVVWEC</sequence>
<dbReference type="InterPro" id="IPR041893">
    <property type="entry name" value="ArdA_dom3"/>
</dbReference>
<gene>
    <name evidence="1" type="ORF">CRD36_10845</name>
</gene>
<dbReference type="Gene3D" id="1.10.10.1190">
    <property type="entry name" value="Antirestriction protein ArdA, domain 3"/>
    <property type="match status" value="1"/>
</dbReference>
<dbReference type="Proteomes" id="UP000229730">
    <property type="component" value="Unassembled WGS sequence"/>
</dbReference>
<dbReference type="Pfam" id="PF07275">
    <property type="entry name" value="ArdA"/>
    <property type="match status" value="1"/>
</dbReference>
<proteinExistence type="predicted"/>
<reference evidence="1 2" key="1">
    <citation type="submission" date="2017-10" db="EMBL/GenBank/DDBJ databases">
        <title>Frigbacter circumglobatus gen. nov. sp. nov., isolated from sediment cultured in situ.</title>
        <authorList>
            <person name="Zhao Z."/>
        </authorList>
    </citation>
    <scope>NUCLEOTIDE SEQUENCE [LARGE SCALE GENOMIC DNA]</scope>
    <source>
        <strain evidence="1 2">ZYL</strain>
    </source>
</reference>
<comment type="caution">
    <text evidence="1">The sequence shown here is derived from an EMBL/GenBank/DDBJ whole genome shotgun (WGS) entry which is preliminary data.</text>
</comment>
<dbReference type="AlphaFoldDB" id="A0A2G4YPU3"/>
<accession>A0A2G4YPU3</accession>
<evidence type="ECO:0000313" key="2">
    <source>
        <dbReference type="Proteomes" id="UP000229730"/>
    </source>
</evidence>